<comment type="caution">
    <text evidence="1">The sequence shown here is derived from an EMBL/GenBank/DDBJ whole genome shotgun (WGS) entry which is preliminary data.</text>
</comment>
<gene>
    <name evidence="1" type="ORF">RPERSI_LOCUS19212</name>
</gene>
<dbReference type="EMBL" id="CAJVQC010052246">
    <property type="protein sequence ID" value="CAG8791350.1"/>
    <property type="molecule type" value="Genomic_DNA"/>
</dbReference>
<evidence type="ECO:0000313" key="2">
    <source>
        <dbReference type="Proteomes" id="UP000789920"/>
    </source>
</evidence>
<keyword evidence="2" id="KW-1185">Reference proteome</keyword>
<name>A0ACA9RG24_9GLOM</name>
<accession>A0ACA9RG24</accession>
<sequence length="42" mass="4740">MDLAEDAIKFAIFLVDADRLFDVALGMYDFSLVLMVAQQSQK</sequence>
<feature type="non-terminal residue" evidence="1">
    <location>
        <position position="42"/>
    </location>
</feature>
<protein>
    <submittedName>
        <fullName evidence="1">36001_t:CDS:1</fullName>
    </submittedName>
</protein>
<organism evidence="1 2">
    <name type="scientific">Racocetra persica</name>
    <dbReference type="NCBI Taxonomy" id="160502"/>
    <lineage>
        <taxon>Eukaryota</taxon>
        <taxon>Fungi</taxon>
        <taxon>Fungi incertae sedis</taxon>
        <taxon>Mucoromycota</taxon>
        <taxon>Glomeromycotina</taxon>
        <taxon>Glomeromycetes</taxon>
        <taxon>Diversisporales</taxon>
        <taxon>Gigasporaceae</taxon>
        <taxon>Racocetra</taxon>
    </lineage>
</organism>
<reference evidence="1" key="1">
    <citation type="submission" date="2021-06" db="EMBL/GenBank/DDBJ databases">
        <authorList>
            <person name="Kallberg Y."/>
            <person name="Tangrot J."/>
            <person name="Rosling A."/>
        </authorList>
    </citation>
    <scope>NUCLEOTIDE SEQUENCE</scope>
    <source>
        <strain evidence="1">MA461A</strain>
    </source>
</reference>
<proteinExistence type="predicted"/>
<evidence type="ECO:0000313" key="1">
    <source>
        <dbReference type="EMBL" id="CAG8791350.1"/>
    </source>
</evidence>
<dbReference type="Proteomes" id="UP000789920">
    <property type="component" value="Unassembled WGS sequence"/>
</dbReference>